<keyword evidence="3" id="KW-1185">Reference proteome</keyword>
<comment type="caution">
    <text evidence="2">The sequence shown here is derived from an EMBL/GenBank/DDBJ whole genome shotgun (WGS) entry which is preliminary data.</text>
</comment>
<protein>
    <submittedName>
        <fullName evidence="2">Uncharacterized protein</fullName>
    </submittedName>
</protein>
<evidence type="ECO:0000313" key="3">
    <source>
        <dbReference type="Proteomes" id="UP001595816"/>
    </source>
</evidence>
<reference evidence="3" key="1">
    <citation type="journal article" date="2019" name="Int. J. Syst. Evol. Microbiol.">
        <title>The Global Catalogue of Microorganisms (GCM) 10K type strain sequencing project: providing services to taxonomists for standard genome sequencing and annotation.</title>
        <authorList>
            <consortium name="The Broad Institute Genomics Platform"/>
            <consortium name="The Broad Institute Genome Sequencing Center for Infectious Disease"/>
            <person name="Wu L."/>
            <person name="Ma J."/>
        </authorList>
    </citation>
    <scope>NUCLEOTIDE SEQUENCE [LARGE SCALE GENOMIC DNA]</scope>
    <source>
        <strain evidence="3">CGMCC 4.7289</strain>
    </source>
</reference>
<dbReference type="EMBL" id="JBHSAY010000008">
    <property type="protein sequence ID" value="MFC4131874.1"/>
    <property type="molecule type" value="Genomic_DNA"/>
</dbReference>
<accession>A0ABV8LNP3</accession>
<sequence length="107" mass="11962">MVAEAHVPGTDFGELQSLNRAMRRRLRRTTEASPRDHCEVVAAEPVDTMIGAGDHAVARVGDADERHRHAALSVDDHPPDLKRRGVDGVRETAEQHHCREYARRLPV</sequence>
<dbReference type="RefSeq" id="WP_253763426.1">
    <property type="nucleotide sequence ID" value="NZ_JAMZDZ010000001.1"/>
</dbReference>
<proteinExistence type="predicted"/>
<gene>
    <name evidence="2" type="ORF">ACFOZ4_14795</name>
</gene>
<dbReference type="Proteomes" id="UP001595816">
    <property type="component" value="Unassembled WGS sequence"/>
</dbReference>
<organism evidence="2 3">
    <name type="scientific">Hamadaea flava</name>
    <dbReference type="NCBI Taxonomy" id="1742688"/>
    <lineage>
        <taxon>Bacteria</taxon>
        <taxon>Bacillati</taxon>
        <taxon>Actinomycetota</taxon>
        <taxon>Actinomycetes</taxon>
        <taxon>Micromonosporales</taxon>
        <taxon>Micromonosporaceae</taxon>
        <taxon>Hamadaea</taxon>
    </lineage>
</organism>
<evidence type="ECO:0000313" key="2">
    <source>
        <dbReference type="EMBL" id="MFC4131874.1"/>
    </source>
</evidence>
<evidence type="ECO:0000256" key="1">
    <source>
        <dbReference type="SAM" id="MobiDB-lite"/>
    </source>
</evidence>
<feature type="region of interest" description="Disordered" evidence="1">
    <location>
        <begin position="75"/>
        <end position="97"/>
    </location>
</feature>
<name>A0ABV8LNP3_9ACTN</name>